<comment type="caution">
    <text evidence="1">The sequence shown here is derived from an EMBL/GenBank/DDBJ whole genome shotgun (WGS) entry which is preliminary data.</text>
</comment>
<dbReference type="EC" id="3.1.2.-" evidence="1"/>
<dbReference type="InterPro" id="IPR029069">
    <property type="entry name" value="HotDog_dom_sf"/>
</dbReference>
<dbReference type="RefSeq" id="WP_358135176.1">
    <property type="nucleotide sequence ID" value="NZ_JBFALK010000011.1"/>
</dbReference>
<dbReference type="Gene3D" id="3.10.129.10">
    <property type="entry name" value="Hotdog Thioesterase"/>
    <property type="match status" value="1"/>
</dbReference>
<reference evidence="1 2" key="1">
    <citation type="submission" date="2024-06" db="EMBL/GenBank/DDBJ databases">
        <title>The Natural Products Discovery Center: Release of the First 8490 Sequenced Strains for Exploring Actinobacteria Biosynthetic Diversity.</title>
        <authorList>
            <person name="Kalkreuter E."/>
            <person name="Kautsar S.A."/>
            <person name="Yang D."/>
            <person name="Bader C.D."/>
            <person name="Teijaro C.N."/>
            <person name="Fluegel L."/>
            <person name="Davis C.M."/>
            <person name="Simpson J.R."/>
            <person name="Lauterbach L."/>
            <person name="Steele A.D."/>
            <person name="Gui C."/>
            <person name="Meng S."/>
            <person name="Li G."/>
            <person name="Viehrig K."/>
            <person name="Ye F."/>
            <person name="Su P."/>
            <person name="Kiefer A.F."/>
            <person name="Nichols A."/>
            <person name="Cepeda A.J."/>
            <person name="Yan W."/>
            <person name="Fan B."/>
            <person name="Jiang Y."/>
            <person name="Adhikari A."/>
            <person name="Zheng C.-J."/>
            <person name="Schuster L."/>
            <person name="Cowan T.M."/>
            <person name="Smanski M.J."/>
            <person name="Chevrette M.G."/>
            <person name="De Carvalho L.P.S."/>
            <person name="Shen B."/>
        </authorList>
    </citation>
    <scope>NUCLEOTIDE SEQUENCE [LARGE SCALE GENOMIC DNA]</scope>
    <source>
        <strain evidence="1 2">NPDC050100</strain>
    </source>
</reference>
<evidence type="ECO:0000313" key="1">
    <source>
        <dbReference type="EMBL" id="MEV0971167.1"/>
    </source>
</evidence>
<protein>
    <submittedName>
        <fullName evidence="1">Acyl-CoA thioesterase</fullName>
        <ecNumber evidence="1">3.1.2.-</ecNumber>
    </submittedName>
</protein>
<name>A0ABV3GI07_MICGL</name>
<accession>A0ABV3GI07</accession>
<dbReference type="Pfam" id="PF13279">
    <property type="entry name" value="4HBT_2"/>
    <property type="match status" value="1"/>
</dbReference>
<dbReference type="Proteomes" id="UP001551675">
    <property type="component" value="Unassembled WGS sequence"/>
</dbReference>
<keyword evidence="2" id="KW-1185">Reference proteome</keyword>
<keyword evidence="1" id="KW-0378">Hydrolase</keyword>
<dbReference type="SUPFAM" id="SSF54637">
    <property type="entry name" value="Thioesterase/thiol ester dehydrase-isomerase"/>
    <property type="match status" value="1"/>
</dbReference>
<dbReference type="PANTHER" id="PTHR31793">
    <property type="entry name" value="4-HYDROXYBENZOYL-COA THIOESTERASE FAMILY MEMBER"/>
    <property type="match status" value="1"/>
</dbReference>
<dbReference type="EMBL" id="JBFALK010000011">
    <property type="protein sequence ID" value="MEV0971167.1"/>
    <property type="molecule type" value="Genomic_DNA"/>
</dbReference>
<organism evidence="1 2">
    <name type="scientific">Microtetraspora glauca</name>
    <dbReference type="NCBI Taxonomy" id="1996"/>
    <lineage>
        <taxon>Bacteria</taxon>
        <taxon>Bacillati</taxon>
        <taxon>Actinomycetota</taxon>
        <taxon>Actinomycetes</taxon>
        <taxon>Streptosporangiales</taxon>
        <taxon>Streptosporangiaceae</taxon>
        <taxon>Microtetraspora</taxon>
    </lineage>
</organism>
<proteinExistence type="predicted"/>
<gene>
    <name evidence="1" type="ORF">AB0I59_21270</name>
</gene>
<dbReference type="PANTHER" id="PTHR31793:SF24">
    <property type="entry name" value="LONG-CHAIN ACYL-COA THIOESTERASE FADM"/>
    <property type="match status" value="1"/>
</dbReference>
<dbReference type="InterPro" id="IPR050563">
    <property type="entry name" value="4-hydroxybenzoyl-CoA_TE"/>
</dbReference>
<evidence type="ECO:0000313" key="2">
    <source>
        <dbReference type="Proteomes" id="UP001551675"/>
    </source>
</evidence>
<dbReference type="CDD" id="cd00586">
    <property type="entry name" value="4HBT"/>
    <property type="match status" value="1"/>
</dbReference>
<sequence length="159" mass="17230">MDEYAVPIDVRFHDIDGQGHLNSAVYHSYAEHARWCHLRSLGVLPEDLRAGGVGPVLLESTIRYHREVRAGETVRTTVAYEWAEPHRRTFVLRQAFLSEDGTLAAEMESVCGLLDLRSRKLIPDPRAYLAGLSPAAHDAFGPLDALGALGVAAGDGGAG</sequence>
<dbReference type="GO" id="GO:0016787">
    <property type="term" value="F:hydrolase activity"/>
    <property type="evidence" value="ECO:0007669"/>
    <property type="project" value="UniProtKB-KW"/>
</dbReference>